<dbReference type="InterPro" id="IPR007391">
    <property type="entry name" value="Vancomycin_resist_VanW"/>
</dbReference>
<sequence>MGPLLALLALWWTDPTPTTLSRYVTSLQQRSGSQIHNIRLAAQALDGVYIQPGATFSFNQVVGPRRLERGYLPAPVFMVAETLDSVGGGICQVSSSLYNAALLAGLEVVERHPHYTVVESVPAGLDATVWYGLADLRLRNPFPWPVRVRAEIQGQHLAVSVLGRGSRQVAPVPSLQVQHHWLDEQHLQVSVYRGDERLSQDRYVIPR</sequence>
<evidence type="ECO:0000313" key="2">
    <source>
        <dbReference type="Proteomes" id="UP000830835"/>
    </source>
</evidence>
<dbReference type="EMBL" id="JAFIRA010000038">
    <property type="protein sequence ID" value="MCJ2543858.1"/>
    <property type="molecule type" value="Genomic_DNA"/>
</dbReference>
<proteinExistence type="predicted"/>
<dbReference type="Proteomes" id="UP000830835">
    <property type="component" value="Unassembled WGS sequence"/>
</dbReference>
<dbReference type="RefSeq" id="WP_244351817.1">
    <property type="nucleotide sequence ID" value="NZ_JAFIRA010000038.1"/>
</dbReference>
<dbReference type="PANTHER" id="PTHR35788">
    <property type="entry name" value="EXPORTED PROTEIN-RELATED"/>
    <property type="match status" value="1"/>
</dbReference>
<name>A0ABT0CDJ6_THEVL</name>
<reference evidence="1" key="1">
    <citation type="submission" date="2021-02" db="EMBL/GenBank/DDBJ databases">
        <title>The CRISPR/cas machinery reduction and long-range gene transfer in the hot spring cyanobacterium Synechococcus.</title>
        <authorList>
            <person name="Dvorak P."/>
            <person name="Jahodarova E."/>
            <person name="Hasler P."/>
            <person name="Poulickova A."/>
        </authorList>
    </citation>
    <scope>NUCLEOTIDE SEQUENCE</scope>
    <source>
        <strain evidence="1">Rupite</strain>
    </source>
</reference>
<comment type="caution">
    <text evidence="1">The sequence shown here is derived from an EMBL/GenBank/DDBJ whole genome shotgun (WGS) entry which is preliminary data.</text>
</comment>
<protein>
    <submittedName>
        <fullName evidence="1">VanW family protein</fullName>
    </submittedName>
</protein>
<dbReference type="InterPro" id="IPR052913">
    <property type="entry name" value="Glycopeptide_resist_protein"/>
</dbReference>
<accession>A0ABT0CDJ6</accession>
<dbReference type="PANTHER" id="PTHR35788:SF1">
    <property type="entry name" value="EXPORTED PROTEIN"/>
    <property type="match status" value="1"/>
</dbReference>
<organism evidence="1 2">
    <name type="scientific">Thermostichus vulcanus str. 'Rupite'</name>
    <dbReference type="NCBI Taxonomy" id="2813851"/>
    <lineage>
        <taxon>Bacteria</taxon>
        <taxon>Bacillati</taxon>
        <taxon>Cyanobacteriota</taxon>
        <taxon>Cyanophyceae</taxon>
        <taxon>Thermostichales</taxon>
        <taxon>Thermostichaceae</taxon>
        <taxon>Thermostichus</taxon>
    </lineage>
</organism>
<gene>
    <name evidence="1" type="ORF">JX360_13265</name>
</gene>
<dbReference type="Pfam" id="PF04294">
    <property type="entry name" value="VanW"/>
    <property type="match status" value="1"/>
</dbReference>
<evidence type="ECO:0000313" key="1">
    <source>
        <dbReference type="EMBL" id="MCJ2543858.1"/>
    </source>
</evidence>
<keyword evidence="2" id="KW-1185">Reference proteome</keyword>